<feature type="compositionally biased region" description="Low complexity" evidence="1">
    <location>
        <begin position="17"/>
        <end position="35"/>
    </location>
</feature>
<name>A0A0G4ETI9_VITBC</name>
<dbReference type="Proteomes" id="UP000041254">
    <property type="component" value="Unassembled WGS sequence"/>
</dbReference>
<evidence type="ECO:0000313" key="2">
    <source>
        <dbReference type="EMBL" id="CEM00974.1"/>
    </source>
</evidence>
<proteinExistence type="predicted"/>
<keyword evidence="3" id="KW-1185">Reference proteome</keyword>
<sequence>MDNVTEAADQSAHSDASKTASVSAASTPSTATTDPSPRRLIGELLDIGDEVLQERGEANGVMVLAVAYPLVLHRLWAEIAKTTAPEELIHALHRNFFGFVVWEMSDEEPSNSHRHCLYLHVFPDCPSGGSLEFPHCHKRNWASLNLTGTYKHIVYTLRDPITGAPMTPDVSIAPECPTQHLTLFEHKVEGGIDKRGPVRLDAVQEFIYQPGTLQYIRKDVPHRLDEYAGTLSLNVRENGGNIINTLFTVLHGKPIPKGAKANEPLAGVSEVIDVLRRVEEQLASTQEGRIRAFTAMGGDPLRVGDTVPIQAAFLYATHVVSRFHDRYPLAVPLCPSSDAVQVGVVDEAALRMLVDGRQRVVPAARVPQQV</sequence>
<evidence type="ECO:0000313" key="3">
    <source>
        <dbReference type="Proteomes" id="UP000041254"/>
    </source>
</evidence>
<dbReference type="AlphaFoldDB" id="A0A0G4ETI9"/>
<protein>
    <submittedName>
        <fullName evidence="2">Uncharacterized protein</fullName>
    </submittedName>
</protein>
<dbReference type="EMBL" id="CDMY01000303">
    <property type="protein sequence ID" value="CEM00974.1"/>
    <property type="molecule type" value="Genomic_DNA"/>
</dbReference>
<dbReference type="PhylomeDB" id="A0A0G4ETI9"/>
<feature type="region of interest" description="Disordered" evidence="1">
    <location>
        <begin position="1"/>
        <end position="38"/>
    </location>
</feature>
<dbReference type="InParanoid" id="A0A0G4ETI9"/>
<evidence type="ECO:0000256" key="1">
    <source>
        <dbReference type="SAM" id="MobiDB-lite"/>
    </source>
</evidence>
<organism evidence="2 3">
    <name type="scientific">Vitrella brassicaformis (strain CCMP3155)</name>
    <dbReference type="NCBI Taxonomy" id="1169540"/>
    <lineage>
        <taxon>Eukaryota</taxon>
        <taxon>Sar</taxon>
        <taxon>Alveolata</taxon>
        <taxon>Colpodellida</taxon>
        <taxon>Vitrellaceae</taxon>
        <taxon>Vitrella</taxon>
    </lineage>
</organism>
<gene>
    <name evidence="2" type="ORF">Vbra_20779</name>
</gene>
<dbReference type="VEuPathDB" id="CryptoDB:Vbra_20779"/>
<reference evidence="2 3" key="1">
    <citation type="submission" date="2014-11" db="EMBL/GenBank/DDBJ databases">
        <authorList>
            <person name="Zhu J."/>
            <person name="Qi W."/>
            <person name="Song R."/>
        </authorList>
    </citation>
    <scope>NUCLEOTIDE SEQUENCE [LARGE SCALE GENOMIC DNA]</scope>
</reference>
<accession>A0A0G4ETI9</accession>